<dbReference type="GO" id="GO:0003723">
    <property type="term" value="F:RNA binding"/>
    <property type="evidence" value="ECO:0007669"/>
    <property type="project" value="InterPro"/>
</dbReference>
<dbReference type="Pfam" id="PF00588">
    <property type="entry name" value="SpoU_methylase"/>
    <property type="match status" value="1"/>
</dbReference>
<sequence>MLKLNAEELRTTDPTPDQIARVKRRPIYIILDNVLDTYNIGSIFRLADAVGAAKVFICGESLTPPHARIKKASVSTWKWVPWQYASTAVEAIAKIRNQKSRPEADQPLAEKIKIIAVEQDKRSQRFDQVQYELPLALVVGNETHGVSKEVLDMVDTIVELPMFGVNKSLNVMVSCGIVLYKIIEQLV</sequence>
<accession>A0A0G1FK41</accession>
<evidence type="ECO:0000256" key="2">
    <source>
        <dbReference type="ARBA" id="ARBA00022679"/>
    </source>
</evidence>
<keyword evidence="1 4" id="KW-0489">Methyltransferase</keyword>
<dbReference type="InterPro" id="IPR029026">
    <property type="entry name" value="tRNA_m1G_MTases_N"/>
</dbReference>
<dbReference type="GO" id="GO:0005829">
    <property type="term" value="C:cytosol"/>
    <property type="evidence" value="ECO:0007669"/>
    <property type="project" value="TreeGrafter"/>
</dbReference>
<dbReference type="PANTHER" id="PTHR46429:SF1">
    <property type="entry name" value="23S RRNA (GUANOSINE-2'-O-)-METHYLTRANSFERASE RLMB"/>
    <property type="match status" value="1"/>
</dbReference>
<dbReference type="EMBL" id="LCFD01000003">
    <property type="protein sequence ID" value="KKS87238.1"/>
    <property type="molecule type" value="Genomic_DNA"/>
</dbReference>
<dbReference type="GO" id="GO:0032259">
    <property type="term" value="P:methylation"/>
    <property type="evidence" value="ECO:0007669"/>
    <property type="project" value="UniProtKB-KW"/>
</dbReference>
<dbReference type="InterPro" id="IPR029028">
    <property type="entry name" value="Alpha/beta_knot_MTases"/>
</dbReference>
<dbReference type="Proteomes" id="UP000034050">
    <property type="component" value="Unassembled WGS sequence"/>
</dbReference>
<evidence type="ECO:0000313" key="4">
    <source>
        <dbReference type="EMBL" id="KKS87238.1"/>
    </source>
</evidence>
<dbReference type="InterPro" id="IPR001537">
    <property type="entry name" value="SpoU_MeTrfase"/>
</dbReference>
<keyword evidence="2 4" id="KW-0808">Transferase</keyword>
<evidence type="ECO:0000256" key="1">
    <source>
        <dbReference type="ARBA" id="ARBA00022603"/>
    </source>
</evidence>
<dbReference type="AlphaFoldDB" id="A0A0G1FK41"/>
<evidence type="ECO:0000313" key="5">
    <source>
        <dbReference type="Proteomes" id="UP000034050"/>
    </source>
</evidence>
<dbReference type="STRING" id="1618446.UV61_C0003G0091"/>
<protein>
    <submittedName>
        <fullName evidence="4">tRNA/rRNA methyltransferase</fullName>
    </submittedName>
</protein>
<gene>
    <name evidence="4" type="ORF">UV61_C0003G0091</name>
</gene>
<evidence type="ECO:0000259" key="3">
    <source>
        <dbReference type="Pfam" id="PF00588"/>
    </source>
</evidence>
<dbReference type="PANTHER" id="PTHR46429">
    <property type="entry name" value="23S RRNA (GUANOSINE-2'-O-)-METHYLTRANSFERASE RLMB"/>
    <property type="match status" value="1"/>
</dbReference>
<dbReference type="InterPro" id="IPR004441">
    <property type="entry name" value="rRNA_MeTrfase_TrmH"/>
</dbReference>
<dbReference type="Gene3D" id="3.40.1280.10">
    <property type="match status" value="1"/>
</dbReference>
<dbReference type="SUPFAM" id="SSF75217">
    <property type="entry name" value="alpha/beta knot"/>
    <property type="match status" value="1"/>
</dbReference>
<comment type="caution">
    <text evidence="4">The sequence shown here is derived from an EMBL/GenBank/DDBJ whole genome shotgun (WGS) entry which is preliminary data.</text>
</comment>
<proteinExistence type="predicted"/>
<dbReference type="GO" id="GO:0008173">
    <property type="term" value="F:RNA methyltransferase activity"/>
    <property type="evidence" value="ECO:0007669"/>
    <property type="project" value="InterPro"/>
</dbReference>
<organism evidence="4 5">
    <name type="scientific">Candidatus Gottesmanbacteria bacterium GW2011_GWB1_43_11</name>
    <dbReference type="NCBI Taxonomy" id="1618446"/>
    <lineage>
        <taxon>Bacteria</taxon>
        <taxon>Candidatus Gottesmaniibacteriota</taxon>
    </lineage>
</organism>
<dbReference type="GO" id="GO:0006396">
    <property type="term" value="P:RNA processing"/>
    <property type="evidence" value="ECO:0007669"/>
    <property type="project" value="InterPro"/>
</dbReference>
<name>A0A0G1FK41_9BACT</name>
<feature type="domain" description="tRNA/rRNA methyltransferase SpoU type" evidence="3">
    <location>
        <begin position="27"/>
        <end position="180"/>
    </location>
</feature>
<reference evidence="4 5" key="1">
    <citation type="journal article" date="2015" name="Nature">
        <title>rRNA introns, odd ribosomes, and small enigmatic genomes across a large radiation of phyla.</title>
        <authorList>
            <person name="Brown C.T."/>
            <person name="Hug L.A."/>
            <person name="Thomas B.C."/>
            <person name="Sharon I."/>
            <person name="Castelle C.J."/>
            <person name="Singh A."/>
            <person name="Wilkins M.J."/>
            <person name="Williams K.H."/>
            <person name="Banfield J.F."/>
        </authorList>
    </citation>
    <scope>NUCLEOTIDE SEQUENCE [LARGE SCALE GENOMIC DNA]</scope>
</reference>